<organism evidence="2 3">
    <name type="scientific">Pyrus ussuriensis x Pyrus communis</name>
    <dbReference type="NCBI Taxonomy" id="2448454"/>
    <lineage>
        <taxon>Eukaryota</taxon>
        <taxon>Viridiplantae</taxon>
        <taxon>Streptophyta</taxon>
        <taxon>Embryophyta</taxon>
        <taxon>Tracheophyta</taxon>
        <taxon>Spermatophyta</taxon>
        <taxon>Magnoliopsida</taxon>
        <taxon>eudicotyledons</taxon>
        <taxon>Gunneridae</taxon>
        <taxon>Pentapetalae</taxon>
        <taxon>rosids</taxon>
        <taxon>fabids</taxon>
        <taxon>Rosales</taxon>
        <taxon>Rosaceae</taxon>
        <taxon>Amygdaloideae</taxon>
        <taxon>Maleae</taxon>
        <taxon>Pyrus</taxon>
    </lineage>
</organism>
<name>A0A5N5FLH2_9ROSA</name>
<evidence type="ECO:0000256" key="1">
    <source>
        <dbReference type="SAM" id="MobiDB-lite"/>
    </source>
</evidence>
<evidence type="ECO:0000313" key="2">
    <source>
        <dbReference type="EMBL" id="KAB2603966.1"/>
    </source>
</evidence>
<proteinExistence type="predicted"/>
<dbReference type="Proteomes" id="UP000327157">
    <property type="component" value="Unassembled WGS sequence"/>
</dbReference>
<gene>
    <name evidence="2" type="ORF">D8674_038744</name>
</gene>
<sequence length="140" mass="16129">MRLHLLKTPKIKAHKALISRMKKAPSSSNNTEQKPSNIFENDKPRYETREAHEKKAPTRNIADKGEQWEGPSKVVVQTSELKLYTPSRRCVTKRGAREPRGDISNGRRGNDVGWRTQKDGKAKRKVKKWIAWKHGSEQTM</sequence>
<feature type="compositionally biased region" description="Polar residues" evidence="1">
    <location>
        <begin position="25"/>
        <end position="39"/>
    </location>
</feature>
<accession>A0A5N5FLH2</accession>
<keyword evidence="3" id="KW-1185">Reference proteome</keyword>
<reference evidence="2 3" key="2">
    <citation type="submission" date="2019-11" db="EMBL/GenBank/DDBJ databases">
        <title>A de novo genome assembly of a pear dwarfing rootstock.</title>
        <authorList>
            <person name="Wang F."/>
            <person name="Wang J."/>
            <person name="Li S."/>
            <person name="Zhang Y."/>
            <person name="Fang M."/>
            <person name="Ma L."/>
            <person name="Zhao Y."/>
            <person name="Jiang S."/>
        </authorList>
    </citation>
    <scope>NUCLEOTIDE SEQUENCE [LARGE SCALE GENOMIC DNA]</scope>
    <source>
        <strain evidence="2">S2</strain>
        <tissue evidence="2">Leaf</tissue>
    </source>
</reference>
<feature type="compositionally biased region" description="Basic and acidic residues" evidence="1">
    <location>
        <begin position="40"/>
        <end position="67"/>
    </location>
</feature>
<dbReference type="AlphaFoldDB" id="A0A5N5FLH2"/>
<dbReference type="EMBL" id="SMOL01000657">
    <property type="protein sequence ID" value="KAB2603966.1"/>
    <property type="molecule type" value="Genomic_DNA"/>
</dbReference>
<comment type="caution">
    <text evidence="2">The sequence shown here is derived from an EMBL/GenBank/DDBJ whole genome shotgun (WGS) entry which is preliminary data.</text>
</comment>
<reference evidence="2 3" key="1">
    <citation type="submission" date="2019-09" db="EMBL/GenBank/DDBJ databases">
        <authorList>
            <person name="Ou C."/>
        </authorList>
    </citation>
    <scope>NUCLEOTIDE SEQUENCE [LARGE SCALE GENOMIC DNA]</scope>
    <source>
        <strain evidence="2">S2</strain>
        <tissue evidence="2">Leaf</tissue>
    </source>
</reference>
<protein>
    <submittedName>
        <fullName evidence="2">Uncharacterized protein</fullName>
    </submittedName>
</protein>
<feature type="region of interest" description="Disordered" evidence="1">
    <location>
        <begin position="90"/>
        <end position="127"/>
    </location>
</feature>
<evidence type="ECO:0000313" key="3">
    <source>
        <dbReference type="Proteomes" id="UP000327157"/>
    </source>
</evidence>
<feature type="region of interest" description="Disordered" evidence="1">
    <location>
        <begin position="20"/>
        <end position="73"/>
    </location>
</feature>